<evidence type="ECO:0000256" key="4">
    <source>
        <dbReference type="ARBA" id="ARBA00022723"/>
    </source>
</evidence>
<dbReference type="InterPro" id="IPR053177">
    <property type="entry name" value="ADP-glucose_phosphorylase"/>
</dbReference>
<dbReference type="InterPro" id="IPR005850">
    <property type="entry name" value="GalP_Utransf_C"/>
</dbReference>
<evidence type="ECO:0000256" key="2">
    <source>
        <dbReference type="ARBA" id="ARBA00022679"/>
    </source>
</evidence>
<dbReference type="PANTHER" id="PTHR42763:SF2">
    <property type="entry name" value="ADP-GLUCOSE PHOSPHORYLASE"/>
    <property type="match status" value="1"/>
</dbReference>
<organism evidence="13 14">
    <name type="scientific">candidate division WOR-1 bacterium RIFCSPHIGHO2_01_FULL_53_15</name>
    <dbReference type="NCBI Taxonomy" id="1802564"/>
    <lineage>
        <taxon>Bacteria</taxon>
        <taxon>Bacillati</taxon>
        <taxon>Saganbacteria</taxon>
    </lineage>
</organism>
<dbReference type="InterPro" id="IPR001937">
    <property type="entry name" value="GalP_UDPtransf1"/>
</dbReference>
<dbReference type="SUPFAM" id="SSF54197">
    <property type="entry name" value="HIT-like"/>
    <property type="match status" value="2"/>
</dbReference>
<comment type="caution">
    <text evidence="13">The sequence shown here is derived from an EMBL/GenBank/DDBJ whole genome shotgun (WGS) entry which is preliminary data.</text>
</comment>
<dbReference type="GO" id="GO:0008108">
    <property type="term" value="F:UDP-glucose:hexose-1-phosphate uridylyltransferase activity"/>
    <property type="evidence" value="ECO:0007669"/>
    <property type="project" value="UniProtKB-UniRule"/>
</dbReference>
<feature type="binding site" evidence="10">
    <location>
        <position position="167"/>
    </location>
    <ligand>
        <name>Zn(2+)</name>
        <dbReference type="ChEBI" id="CHEBI:29105"/>
    </ligand>
</feature>
<evidence type="ECO:0000259" key="12">
    <source>
        <dbReference type="Pfam" id="PF02744"/>
    </source>
</evidence>
<dbReference type="AlphaFoldDB" id="A0A1F4Q1P9"/>
<dbReference type="InterPro" id="IPR005849">
    <property type="entry name" value="GalP_Utransf_N"/>
</dbReference>
<dbReference type="GO" id="GO:0006012">
    <property type="term" value="P:galactose metabolic process"/>
    <property type="evidence" value="ECO:0007669"/>
    <property type="project" value="UniProtKB-UniRule"/>
</dbReference>
<dbReference type="UniPathway" id="UPA00214"/>
<comment type="cofactor">
    <cofactor evidence="10">
        <name>Zn(2+)</name>
        <dbReference type="ChEBI" id="CHEBI:29105"/>
    </cofactor>
    <text evidence="10">Binds 1 zinc ion per subunit.</text>
</comment>
<feature type="domain" description="Galactose-1-phosphate uridyl transferase C-terminal" evidence="12">
    <location>
        <begin position="188"/>
        <end position="278"/>
    </location>
</feature>
<gene>
    <name evidence="13" type="ORF">A2625_05315</name>
</gene>
<feature type="binding site" evidence="10">
    <location>
        <position position="42"/>
    </location>
    <ligand>
        <name>Zn(2+)</name>
        <dbReference type="ChEBI" id="CHEBI:29105"/>
    </ligand>
</feature>
<evidence type="ECO:0000259" key="11">
    <source>
        <dbReference type="Pfam" id="PF01087"/>
    </source>
</evidence>
<protein>
    <recommendedName>
        <fullName evidence="8">Galactose-1-phosphate uridylyltransferase</fullName>
        <ecNumber evidence="8">2.7.7.12</ecNumber>
    </recommendedName>
</protein>
<keyword evidence="5 10" id="KW-0862">Zinc</keyword>
<dbReference type="EC" id="2.7.7.12" evidence="8"/>
<feature type="binding site" evidence="10">
    <location>
        <position position="116"/>
    </location>
    <ligand>
        <name>Zn(2+)</name>
        <dbReference type="ChEBI" id="CHEBI:29105"/>
    </ligand>
</feature>
<dbReference type="Proteomes" id="UP000178724">
    <property type="component" value="Unassembled WGS sequence"/>
</dbReference>
<keyword evidence="6" id="KW-0299">Galactose metabolism</keyword>
<comment type="similarity">
    <text evidence="1">Belongs to the galactose-1-phosphate uridylyltransferase type 1 family.</text>
</comment>
<dbReference type="NCBIfam" id="TIGR00209">
    <property type="entry name" value="galT_1"/>
    <property type="match status" value="1"/>
</dbReference>
<dbReference type="Pfam" id="PF01087">
    <property type="entry name" value="GalP_UDP_transf"/>
    <property type="match status" value="1"/>
</dbReference>
<evidence type="ECO:0000256" key="5">
    <source>
        <dbReference type="ARBA" id="ARBA00022833"/>
    </source>
</evidence>
<keyword evidence="7" id="KW-0119">Carbohydrate metabolism</keyword>
<keyword evidence="2 13" id="KW-0808">Transferase</keyword>
<dbReference type="InterPro" id="IPR036265">
    <property type="entry name" value="HIT-like_sf"/>
</dbReference>
<sequence>MPELRQNPATKEWVIIATERAKRPEEMGLGVANPPANEKERCPFCAGHERSTPNEIFSFRSFGTAPNTPGWWIRVIPNKFAALLPQGSPDRVELEGLFHYMNGVGEHEVLIESPEHTLTIATMPEKQVEEIFLAYRERYIALSQDPRFEMVIIFKNHGLAAGTSLRHPHSQIIAAPITPNHIRHRIEEAMRYFDDHGHCVYCDMIQKEKKLGDRIVAETENFIVLEPFASRSPFETMVIPKSHASTFDAIAPERCKELAYVMRLTLKKIYRSLNNPDYNYVIVSSPSHERSLEYYHWYIMILPRVTAVAGFELGSGIYINTVIPESAAKFLRETPFE</sequence>
<evidence type="ECO:0000256" key="6">
    <source>
        <dbReference type="ARBA" id="ARBA00023144"/>
    </source>
</evidence>
<evidence type="ECO:0000256" key="8">
    <source>
        <dbReference type="NCBIfam" id="TIGR00209"/>
    </source>
</evidence>
<dbReference type="EMBL" id="METM01000020">
    <property type="protein sequence ID" value="OGB89851.1"/>
    <property type="molecule type" value="Genomic_DNA"/>
</dbReference>
<dbReference type="Gene3D" id="3.30.428.10">
    <property type="entry name" value="HIT-like"/>
    <property type="match status" value="2"/>
</dbReference>
<evidence type="ECO:0000256" key="3">
    <source>
        <dbReference type="ARBA" id="ARBA00022695"/>
    </source>
</evidence>
<name>A0A1F4Q1P9_UNCSA</name>
<dbReference type="GO" id="GO:0008270">
    <property type="term" value="F:zinc ion binding"/>
    <property type="evidence" value="ECO:0007669"/>
    <property type="project" value="InterPro"/>
</dbReference>
<evidence type="ECO:0000256" key="10">
    <source>
        <dbReference type="PIRSR" id="PIRSR000808-3"/>
    </source>
</evidence>
<evidence type="ECO:0000313" key="13">
    <source>
        <dbReference type="EMBL" id="OGB89851.1"/>
    </source>
</evidence>
<proteinExistence type="inferred from homology"/>
<evidence type="ECO:0000256" key="9">
    <source>
        <dbReference type="PIRSR" id="PIRSR000808-1"/>
    </source>
</evidence>
<feature type="binding site" evidence="10">
    <location>
        <position position="45"/>
    </location>
    <ligand>
        <name>Zn(2+)</name>
        <dbReference type="ChEBI" id="CHEBI:29105"/>
    </ligand>
</feature>
<dbReference type="PANTHER" id="PTHR42763">
    <property type="entry name" value="ADP-GLUCOSE PHOSPHORYLASE"/>
    <property type="match status" value="1"/>
</dbReference>
<evidence type="ECO:0000256" key="1">
    <source>
        <dbReference type="ARBA" id="ARBA00010951"/>
    </source>
</evidence>
<accession>A0A1F4Q1P9</accession>
<reference evidence="13 14" key="1">
    <citation type="journal article" date="2016" name="Nat. Commun.">
        <title>Thousands of microbial genomes shed light on interconnected biogeochemical processes in an aquifer system.</title>
        <authorList>
            <person name="Anantharaman K."/>
            <person name="Brown C.T."/>
            <person name="Hug L.A."/>
            <person name="Sharon I."/>
            <person name="Castelle C.J."/>
            <person name="Probst A.J."/>
            <person name="Thomas B.C."/>
            <person name="Singh A."/>
            <person name="Wilkins M.J."/>
            <person name="Karaoz U."/>
            <person name="Brodie E.L."/>
            <person name="Williams K.H."/>
            <person name="Hubbard S.S."/>
            <person name="Banfield J.F."/>
        </authorList>
    </citation>
    <scope>NUCLEOTIDE SEQUENCE [LARGE SCALE GENOMIC DNA]</scope>
</reference>
<keyword evidence="3 13" id="KW-0548">Nucleotidyltransferase</keyword>
<evidence type="ECO:0000256" key="7">
    <source>
        <dbReference type="ARBA" id="ARBA00023277"/>
    </source>
</evidence>
<feature type="active site" description="Tele-UMP-histidine intermediate" evidence="9">
    <location>
        <position position="169"/>
    </location>
</feature>
<keyword evidence="4 10" id="KW-0479">Metal-binding</keyword>
<dbReference type="PIRSF" id="PIRSF000808">
    <property type="entry name" value="GalT"/>
    <property type="match status" value="1"/>
</dbReference>
<dbReference type="Pfam" id="PF02744">
    <property type="entry name" value="GalP_UDP_tr_C"/>
    <property type="match status" value="1"/>
</dbReference>
<feature type="domain" description="Galactose-1-phosphate uridyl transferase N-terminal" evidence="11">
    <location>
        <begin position="3"/>
        <end position="179"/>
    </location>
</feature>
<evidence type="ECO:0000313" key="14">
    <source>
        <dbReference type="Proteomes" id="UP000178724"/>
    </source>
</evidence>